<dbReference type="RefSeq" id="WP_344090119.1">
    <property type="nucleotide sequence ID" value="NZ_BAAAHB010000026.1"/>
</dbReference>
<keyword evidence="2" id="KW-1185">Reference proteome</keyword>
<proteinExistence type="predicted"/>
<dbReference type="Proteomes" id="UP001499895">
    <property type="component" value="Unassembled WGS sequence"/>
</dbReference>
<evidence type="ECO:0008006" key="3">
    <source>
        <dbReference type="Google" id="ProtNLM"/>
    </source>
</evidence>
<comment type="caution">
    <text evidence="1">The sequence shown here is derived from an EMBL/GenBank/DDBJ whole genome shotgun (WGS) entry which is preliminary data.</text>
</comment>
<protein>
    <recommendedName>
        <fullName evidence="3">DUF2442 domain-containing protein</fullName>
    </recommendedName>
</protein>
<dbReference type="EMBL" id="BAAAHB010000026">
    <property type="protein sequence ID" value="GAA0464381.1"/>
    <property type="molecule type" value="Genomic_DNA"/>
</dbReference>
<name>A0ABN1A064_9ACTN</name>
<sequence length="111" mass="12381">MNEPPATLTLADGQTVTLLGPHLFSRSYDEVGFEELGGFIEHDALIPWPRVDVARAEVPGHPPFMVDRADVDISYAATAAVKFLRLLWRTEQRRPLGTGTMPDHAQITEER</sequence>
<organism evidence="1 2">
    <name type="scientific">Streptomyces stramineus</name>
    <dbReference type="NCBI Taxonomy" id="173861"/>
    <lineage>
        <taxon>Bacteria</taxon>
        <taxon>Bacillati</taxon>
        <taxon>Actinomycetota</taxon>
        <taxon>Actinomycetes</taxon>
        <taxon>Kitasatosporales</taxon>
        <taxon>Streptomycetaceae</taxon>
        <taxon>Streptomyces</taxon>
    </lineage>
</organism>
<gene>
    <name evidence="1" type="ORF">GCM10009544_28420</name>
</gene>
<reference evidence="1 2" key="1">
    <citation type="journal article" date="2019" name="Int. J. Syst. Evol. Microbiol.">
        <title>The Global Catalogue of Microorganisms (GCM) 10K type strain sequencing project: providing services to taxonomists for standard genome sequencing and annotation.</title>
        <authorList>
            <consortium name="The Broad Institute Genomics Platform"/>
            <consortium name="The Broad Institute Genome Sequencing Center for Infectious Disease"/>
            <person name="Wu L."/>
            <person name="Ma J."/>
        </authorList>
    </citation>
    <scope>NUCLEOTIDE SEQUENCE [LARGE SCALE GENOMIC DNA]</scope>
    <source>
        <strain evidence="1 2">JCM 10649</strain>
    </source>
</reference>
<evidence type="ECO:0000313" key="1">
    <source>
        <dbReference type="EMBL" id="GAA0464381.1"/>
    </source>
</evidence>
<evidence type="ECO:0000313" key="2">
    <source>
        <dbReference type="Proteomes" id="UP001499895"/>
    </source>
</evidence>
<accession>A0ABN1A064</accession>